<sequence length="211" mass="23293">MRLTEAPLDPSADEAREWVLRELADPAYQAAQPTWWDRLSQAFWEWLTSLELGGGEGPPVLALAVIGGLIAIGLLVAFLVYGLPRLNKRSAATIELFGDDDTRDAAELRRAAQLAAGAERWDEAIAESFRAIARGLVERTLVQVLPGTTATEFARRASAVFVDERDELAAAASAFDRVRYLGEPGTRETYERMTALDTRLRQRRASEVLHA</sequence>
<proteinExistence type="predicted"/>
<evidence type="ECO:0000256" key="1">
    <source>
        <dbReference type="SAM" id="Phobius"/>
    </source>
</evidence>
<feature type="transmembrane region" description="Helical" evidence="1">
    <location>
        <begin position="60"/>
        <end position="81"/>
    </location>
</feature>
<protein>
    <submittedName>
        <fullName evidence="3">DUF4129 domain-containing protein</fullName>
    </submittedName>
</protein>
<dbReference type="EMBL" id="JASATX010000004">
    <property type="protein sequence ID" value="MDI2099447.1"/>
    <property type="molecule type" value="Genomic_DNA"/>
</dbReference>
<dbReference type="Proteomes" id="UP001321506">
    <property type="component" value="Unassembled WGS sequence"/>
</dbReference>
<keyword evidence="1" id="KW-1133">Transmembrane helix</keyword>
<evidence type="ECO:0000259" key="2">
    <source>
        <dbReference type="Pfam" id="PF13559"/>
    </source>
</evidence>
<dbReference type="RefSeq" id="WP_281489230.1">
    <property type="nucleotide sequence ID" value="NZ_JASATX010000004.1"/>
</dbReference>
<evidence type="ECO:0000313" key="4">
    <source>
        <dbReference type="Proteomes" id="UP001321506"/>
    </source>
</evidence>
<feature type="domain" description="Protein-glutamine gamma-glutamyltransferase-like C-terminal" evidence="2">
    <location>
        <begin position="129"/>
        <end position="197"/>
    </location>
</feature>
<keyword evidence="1" id="KW-0472">Membrane</keyword>
<reference evidence="3 4" key="1">
    <citation type="submission" date="2023-04" db="EMBL/GenBank/DDBJ databases">
        <title>Klugiella caeni sp. nov. isolated from the sludge of biochemical tank.</title>
        <authorList>
            <person name="Geng K."/>
        </authorList>
    </citation>
    <scope>NUCLEOTIDE SEQUENCE [LARGE SCALE GENOMIC DNA]</scope>
    <source>
        <strain evidence="3 4">YN-L-19</strain>
    </source>
</reference>
<accession>A0AAW6TCZ0</accession>
<dbReference type="InterPro" id="IPR025403">
    <property type="entry name" value="TgpA-like_C"/>
</dbReference>
<dbReference type="AlphaFoldDB" id="A0AAW6TCZ0"/>
<gene>
    <name evidence="3" type="ORF">QF206_10775</name>
</gene>
<evidence type="ECO:0000313" key="3">
    <source>
        <dbReference type="EMBL" id="MDI2099447.1"/>
    </source>
</evidence>
<name>A0AAW6TCZ0_9MICO</name>
<keyword evidence="1" id="KW-0812">Transmembrane</keyword>
<keyword evidence="4" id="KW-1185">Reference proteome</keyword>
<organism evidence="3 4">
    <name type="scientific">Ruicaihuangia caeni</name>
    <dbReference type="NCBI Taxonomy" id="3042517"/>
    <lineage>
        <taxon>Bacteria</taxon>
        <taxon>Bacillati</taxon>
        <taxon>Actinomycetota</taxon>
        <taxon>Actinomycetes</taxon>
        <taxon>Micrococcales</taxon>
        <taxon>Microbacteriaceae</taxon>
        <taxon>Ruicaihuangia</taxon>
    </lineage>
</organism>
<comment type="caution">
    <text evidence="3">The sequence shown here is derived from an EMBL/GenBank/DDBJ whole genome shotgun (WGS) entry which is preliminary data.</text>
</comment>
<dbReference type="Pfam" id="PF13559">
    <property type="entry name" value="DUF4129"/>
    <property type="match status" value="1"/>
</dbReference>